<protein>
    <recommendedName>
        <fullName evidence="2">MULE transposase domain-containing protein</fullName>
    </recommendedName>
</protein>
<feature type="domain" description="MULE transposase" evidence="2">
    <location>
        <begin position="262"/>
        <end position="329"/>
    </location>
</feature>
<evidence type="ECO:0000256" key="1">
    <source>
        <dbReference type="SAM" id="MobiDB-lite"/>
    </source>
</evidence>
<organism evidence="3 4">
    <name type="scientific">Acer yangbiense</name>
    <dbReference type="NCBI Taxonomy" id="1000413"/>
    <lineage>
        <taxon>Eukaryota</taxon>
        <taxon>Viridiplantae</taxon>
        <taxon>Streptophyta</taxon>
        <taxon>Embryophyta</taxon>
        <taxon>Tracheophyta</taxon>
        <taxon>Spermatophyta</taxon>
        <taxon>Magnoliopsida</taxon>
        <taxon>eudicotyledons</taxon>
        <taxon>Gunneridae</taxon>
        <taxon>Pentapetalae</taxon>
        <taxon>rosids</taxon>
        <taxon>malvids</taxon>
        <taxon>Sapindales</taxon>
        <taxon>Sapindaceae</taxon>
        <taxon>Hippocastanoideae</taxon>
        <taxon>Acereae</taxon>
        <taxon>Acer</taxon>
    </lineage>
</organism>
<name>A0A5C7H838_9ROSI</name>
<feature type="compositionally biased region" description="Polar residues" evidence="1">
    <location>
        <begin position="463"/>
        <end position="482"/>
    </location>
</feature>
<evidence type="ECO:0000313" key="3">
    <source>
        <dbReference type="EMBL" id="TXG53121.1"/>
    </source>
</evidence>
<reference evidence="4" key="1">
    <citation type="journal article" date="2019" name="Gigascience">
        <title>De novo genome assembly of the endangered Acer yangbiense, a plant species with extremely small populations endemic to Yunnan Province, China.</title>
        <authorList>
            <person name="Yang J."/>
            <person name="Wariss H.M."/>
            <person name="Tao L."/>
            <person name="Zhang R."/>
            <person name="Yun Q."/>
            <person name="Hollingsworth P."/>
            <person name="Dao Z."/>
            <person name="Luo G."/>
            <person name="Guo H."/>
            <person name="Ma Y."/>
            <person name="Sun W."/>
        </authorList>
    </citation>
    <scope>NUCLEOTIDE SEQUENCE [LARGE SCALE GENOMIC DNA]</scope>
    <source>
        <strain evidence="4">cv. Malutang</strain>
    </source>
</reference>
<feature type="region of interest" description="Disordered" evidence="1">
    <location>
        <begin position="446"/>
        <end position="483"/>
    </location>
</feature>
<dbReference type="EMBL" id="VAHF01000010">
    <property type="protein sequence ID" value="TXG53121.1"/>
    <property type="molecule type" value="Genomic_DNA"/>
</dbReference>
<dbReference type="OrthoDB" id="1750715at2759"/>
<dbReference type="InterPro" id="IPR036875">
    <property type="entry name" value="Znf_CCHC_sf"/>
</dbReference>
<dbReference type="Pfam" id="PF10551">
    <property type="entry name" value="MULE"/>
    <property type="match status" value="1"/>
</dbReference>
<evidence type="ECO:0000313" key="4">
    <source>
        <dbReference type="Proteomes" id="UP000323000"/>
    </source>
</evidence>
<comment type="caution">
    <text evidence="3">The sequence shown here is derived from an EMBL/GenBank/DDBJ whole genome shotgun (WGS) entry which is preliminary data.</text>
</comment>
<gene>
    <name evidence="3" type="ORF">EZV62_022290</name>
</gene>
<proteinExistence type="predicted"/>
<evidence type="ECO:0000259" key="2">
    <source>
        <dbReference type="Pfam" id="PF10551"/>
    </source>
</evidence>
<dbReference type="PANTHER" id="PTHR31973:SF187">
    <property type="entry name" value="MUTATOR TRANSPOSASE MUDRA PROTEIN"/>
    <property type="match status" value="1"/>
</dbReference>
<dbReference type="PANTHER" id="PTHR31973">
    <property type="entry name" value="POLYPROTEIN, PUTATIVE-RELATED"/>
    <property type="match status" value="1"/>
</dbReference>
<dbReference type="Proteomes" id="UP000323000">
    <property type="component" value="Chromosome 10"/>
</dbReference>
<dbReference type="GO" id="GO:0003676">
    <property type="term" value="F:nucleic acid binding"/>
    <property type="evidence" value="ECO:0007669"/>
    <property type="project" value="InterPro"/>
</dbReference>
<accession>A0A5C7H838</accession>
<sequence>MDILDVVGNYDTTLVDLGSCDADNIGLITLLHALSEKITGSEEVPSEEYYMRVFCPWSSERKEVTNDMELVDLFRSVGSDVVSVGSDSEEVVEVDDAREDGGVDRVGNEHGVDDEMNEVHGALAVAIVEEEDVCVNLELMEGYQSKSDDEYFSESKDEKPKAKIARLMKGNPFKKMVGGHTEFKVGQTHDSVQKKKKKKKKKRALTILKKEHIVCFSHLRRYAFMVQQCNPGSAVYIALQQPKPTFHRGHMEEYFFRLLHSMQTVVCICEGETLLNWTWFLTTLRGFLKYPEDRLICFMSDRQKGVLGSLKTEWPKANIRYCARHIYANFRKTYSTKKLKDPIWEASRAYDRHVFKRVMADIGVVSVGAKAWLEEIEPKHWSSMIHPILDLSTWADINVQPVIPPPMKKKAGRSKLLRKREFGEKQKAARRGSVICAKCKQAGHNKRTCKGVETSRSNKRATTDASYSQPAQGGGTFASQPLTVVQTQQQSQVTMHLD</sequence>
<dbReference type="InterPro" id="IPR018289">
    <property type="entry name" value="MULE_transposase_dom"/>
</dbReference>
<dbReference type="GO" id="GO:0008270">
    <property type="term" value="F:zinc ion binding"/>
    <property type="evidence" value="ECO:0007669"/>
    <property type="project" value="InterPro"/>
</dbReference>
<dbReference type="AlphaFoldDB" id="A0A5C7H838"/>
<dbReference type="SUPFAM" id="SSF57756">
    <property type="entry name" value="Retrovirus zinc finger-like domains"/>
    <property type="match status" value="1"/>
</dbReference>
<keyword evidence="4" id="KW-1185">Reference proteome</keyword>